<sequence length="206" mass="24156">MPRKESGMWYEVHRTPVKGEDGQNIVYVRPKSGMKLNMKQLEDYCERMNYLRYGELSRVMDAFVRAAGRFLAEGYRIDTPIGSFAPKLSLAKQLTDADQVKDRDVRLEGVEYNPGKFWEREIMKWLDGFRRYHNPDTKEILADKDKLELTMRDCLQRNGYITASMFAQITGLTIYSARKQLQEWTKGDNPKLLMTPRGKEHIYTEI</sequence>
<dbReference type="AlphaFoldDB" id="A0A1M7M3E2"/>
<organism evidence="2 3">
    <name type="scientific">Xylanibacter ruminicola</name>
    <name type="common">Prevotella ruminicola</name>
    <dbReference type="NCBI Taxonomy" id="839"/>
    <lineage>
        <taxon>Bacteria</taxon>
        <taxon>Pseudomonadati</taxon>
        <taxon>Bacteroidota</taxon>
        <taxon>Bacteroidia</taxon>
        <taxon>Bacteroidales</taxon>
        <taxon>Prevotellaceae</taxon>
        <taxon>Xylanibacter</taxon>
    </lineage>
</organism>
<feature type="domain" description="HU" evidence="1">
    <location>
        <begin position="10"/>
        <end position="122"/>
    </location>
</feature>
<evidence type="ECO:0000313" key="2">
    <source>
        <dbReference type="EMBL" id="SHM85192.1"/>
    </source>
</evidence>
<dbReference type="EMBL" id="FRCJ01000007">
    <property type="protein sequence ID" value="SHM85192.1"/>
    <property type="molecule type" value="Genomic_DNA"/>
</dbReference>
<dbReference type="Pfam" id="PF18291">
    <property type="entry name" value="HU-HIG"/>
    <property type="match status" value="1"/>
</dbReference>
<dbReference type="Proteomes" id="UP000184280">
    <property type="component" value="Unassembled WGS sequence"/>
</dbReference>
<dbReference type="RefSeq" id="WP_073046877.1">
    <property type="nucleotide sequence ID" value="NZ_FOLF01000004.1"/>
</dbReference>
<proteinExistence type="predicted"/>
<dbReference type="OrthoDB" id="1066860at2"/>
<reference evidence="2 3" key="1">
    <citation type="submission" date="2016-11" db="EMBL/GenBank/DDBJ databases">
        <authorList>
            <person name="Jaros S."/>
            <person name="Januszkiewicz K."/>
            <person name="Wedrychowicz H."/>
        </authorList>
    </citation>
    <scope>NUCLEOTIDE SEQUENCE [LARGE SCALE GENOMIC DNA]</scope>
    <source>
        <strain evidence="2 3">BPI-34</strain>
    </source>
</reference>
<evidence type="ECO:0000313" key="3">
    <source>
        <dbReference type="Proteomes" id="UP000184280"/>
    </source>
</evidence>
<evidence type="ECO:0000259" key="1">
    <source>
        <dbReference type="Pfam" id="PF18291"/>
    </source>
</evidence>
<gene>
    <name evidence="2" type="ORF">SAMN04488494_2747</name>
</gene>
<dbReference type="InterPro" id="IPR041607">
    <property type="entry name" value="HU-HIG"/>
</dbReference>
<accession>A0A1M7M3E2</accession>
<protein>
    <recommendedName>
        <fullName evidence="1">HU domain-containing protein</fullName>
    </recommendedName>
</protein>
<name>A0A1M7M3E2_XYLRU</name>